<evidence type="ECO:0000259" key="14">
    <source>
        <dbReference type="Pfam" id="PF01207"/>
    </source>
</evidence>
<dbReference type="Gene3D" id="3.20.20.70">
    <property type="entry name" value="Aldolase class I"/>
    <property type="match status" value="1"/>
</dbReference>
<keyword evidence="8" id="KW-0560">Oxidoreductase</keyword>
<comment type="catalytic activity">
    <reaction evidence="10">
        <text>a 5,6-dihydrouridine in mRNA + NAD(+) = a uridine in mRNA + NADH + H(+)</text>
        <dbReference type="Rhea" id="RHEA:69851"/>
        <dbReference type="Rhea" id="RHEA-COMP:14658"/>
        <dbReference type="Rhea" id="RHEA-COMP:17789"/>
        <dbReference type="ChEBI" id="CHEBI:15378"/>
        <dbReference type="ChEBI" id="CHEBI:57540"/>
        <dbReference type="ChEBI" id="CHEBI:57945"/>
        <dbReference type="ChEBI" id="CHEBI:65315"/>
        <dbReference type="ChEBI" id="CHEBI:74443"/>
    </reaction>
    <physiologicalReaction direction="right-to-left" evidence="10">
        <dbReference type="Rhea" id="RHEA:69853"/>
    </physiologicalReaction>
</comment>
<dbReference type="RefSeq" id="XP_007510122.1">
    <property type="nucleotide sequence ID" value="XM_007510060.1"/>
</dbReference>
<evidence type="ECO:0000256" key="4">
    <source>
        <dbReference type="ARBA" id="ARBA00022630"/>
    </source>
</evidence>
<dbReference type="CDD" id="cd02801">
    <property type="entry name" value="DUS_like_FMN"/>
    <property type="match status" value="1"/>
</dbReference>
<name>K8EJU8_9CHLO</name>
<evidence type="ECO:0000256" key="11">
    <source>
        <dbReference type="ARBA" id="ARBA00049447"/>
    </source>
</evidence>
<dbReference type="eggNOG" id="KOG2333">
    <property type="taxonomic scope" value="Eukaryota"/>
</dbReference>
<dbReference type="Proteomes" id="UP000198341">
    <property type="component" value="Chromosome 11"/>
</dbReference>
<accession>K8EJU8</accession>
<dbReference type="PROSITE" id="PS01136">
    <property type="entry name" value="UPF0034"/>
    <property type="match status" value="1"/>
</dbReference>
<dbReference type="SUPFAM" id="SSF51395">
    <property type="entry name" value="FMN-linked oxidoreductases"/>
    <property type="match status" value="1"/>
</dbReference>
<keyword evidence="4" id="KW-0285">Flavoprotein</keyword>
<feature type="domain" description="DUS-like FMN-binding" evidence="14">
    <location>
        <begin position="269"/>
        <end position="526"/>
    </location>
</feature>
<feature type="compositionally biased region" description="Basic and acidic residues" evidence="13">
    <location>
        <begin position="40"/>
        <end position="53"/>
    </location>
</feature>
<dbReference type="KEGG" id="bpg:Bathy11g01730"/>
<dbReference type="GO" id="GO:0050660">
    <property type="term" value="F:flavin adenine dinucleotide binding"/>
    <property type="evidence" value="ECO:0007669"/>
    <property type="project" value="InterPro"/>
</dbReference>
<protein>
    <recommendedName>
        <fullName evidence="3">tRNA-dihydrouridine(47) synthase [NAD(P)(+)]</fullName>
        <ecNumber evidence="3">1.3.1.89</ecNumber>
    </recommendedName>
</protein>
<evidence type="ECO:0000256" key="10">
    <source>
        <dbReference type="ARBA" id="ARBA00048342"/>
    </source>
</evidence>
<dbReference type="OrthoDB" id="259935at2759"/>
<evidence type="ECO:0000256" key="5">
    <source>
        <dbReference type="ARBA" id="ARBA00022643"/>
    </source>
</evidence>
<keyword evidence="16" id="KW-1185">Reference proteome</keyword>
<comment type="catalytic activity">
    <reaction evidence="9">
        <text>5,6-dihydrouridine(47) in tRNA + NAD(+) = uridine(47) in tRNA + NADH + H(+)</text>
        <dbReference type="Rhea" id="RHEA:53364"/>
        <dbReference type="Rhea" id="RHEA-COMP:13539"/>
        <dbReference type="Rhea" id="RHEA-COMP:13540"/>
        <dbReference type="ChEBI" id="CHEBI:15378"/>
        <dbReference type="ChEBI" id="CHEBI:57540"/>
        <dbReference type="ChEBI" id="CHEBI:57945"/>
        <dbReference type="ChEBI" id="CHEBI:65315"/>
        <dbReference type="ChEBI" id="CHEBI:74443"/>
        <dbReference type="EC" id="1.3.1.89"/>
    </reaction>
    <physiologicalReaction direction="right-to-left" evidence="9">
        <dbReference type="Rhea" id="RHEA:53366"/>
    </physiologicalReaction>
</comment>
<gene>
    <name evidence="15" type="ordered locus">Bathy11g01730</name>
</gene>
<dbReference type="GeneID" id="19012853"/>
<dbReference type="Pfam" id="PF01207">
    <property type="entry name" value="Dus"/>
    <property type="match status" value="1"/>
</dbReference>
<keyword evidence="5" id="KW-0288">FMN</keyword>
<comment type="cofactor">
    <cofactor evidence="1">
        <name>FMN</name>
        <dbReference type="ChEBI" id="CHEBI:58210"/>
    </cofactor>
</comment>
<evidence type="ECO:0000256" key="3">
    <source>
        <dbReference type="ARBA" id="ARBA00012376"/>
    </source>
</evidence>
<comment type="similarity">
    <text evidence="2">Belongs to the Dus family. Dus3 subfamily.</text>
</comment>
<evidence type="ECO:0000256" key="8">
    <source>
        <dbReference type="ARBA" id="ARBA00023002"/>
    </source>
</evidence>
<keyword evidence="6" id="KW-0819">tRNA processing</keyword>
<proteinExistence type="inferred from homology"/>
<dbReference type="STRING" id="41875.K8EJU8"/>
<evidence type="ECO:0000256" key="7">
    <source>
        <dbReference type="ARBA" id="ARBA00022857"/>
    </source>
</evidence>
<dbReference type="GO" id="GO:0102265">
    <property type="term" value="F:tRNA-dihydrouridine47 synthase activity"/>
    <property type="evidence" value="ECO:0007669"/>
    <property type="project" value="UniProtKB-EC"/>
</dbReference>
<evidence type="ECO:0000256" key="13">
    <source>
        <dbReference type="SAM" id="MobiDB-lite"/>
    </source>
</evidence>
<feature type="compositionally biased region" description="Polar residues" evidence="13">
    <location>
        <begin position="57"/>
        <end position="71"/>
    </location>
</feature>
<dbReference type="PANTHER" id="PTHR45846:SF1">
    <property type="entry name" value="TRNA-DIHYDROURIDINE(47) SYNTHASE [NAD(P)(+)]-LIKE"/>
    <property type="match status" value="1"/>
</dbReference>
<evidence type="ECO:0000256" key="6">
    <source>
        <dbReference type="ARBA" id="ARBA00022694"/>
    </source>
</evidence>
<dbReference type="InterPro" id="IPR035587">
    <property type="entry name" value="DUS-like_FMN-bd"/>
</dbReference>
<dbReference type="EC" id="1.3.1.89" evidence="3"/>
<organism evidence="15 16">
    <name type="scientific">Bathycoccus prasinos</name>
    <dbReference type="NCBI Taxonomy" id="41875"/>
    <lineage>
        <taxon>Eukaryota</taxon>
        <taxon>Viridiplantae</taxon>
        <taxon>Chlorophyta</taxon>
        <taxon>Mamiellophyceae</taxon>
        <taxon>Mamiellales</taxon>
        <taxon>Bathycoccaceae</taxon>
        <taxon>Bathycoccus</taxon>
    </lineage>
</organism>
<evidence type="ECO:0000256" key="1">
    <source>
        <dbReference type="ARBA" id="ARBA00001917"/>
    </source>
</evidence>
<dbReference type="EMBL" id="FO082268">
    <property type="protein sequence ID" value="CCO18467.1"/>
    <property type="molecule type" value="Genomic_DNA"/>
</dbReference>
<comment type="catalytic activity">
    <reaction evidence="12">
        <text>5,6-dihydrouridine(47) in tRNA + NADP(+) = uridine(47) in tRNA + NADPH + H(+)</text>
        <dbReference type="Rhea" id="RHEA:53360"/>
        <dbReference type="Rhea" id="RHEA-COMP:13539"/>
        <dbReference type="Rhea" id="RHEA-COMP:13540"/>
        <dbReference type="ChEBI" id="CHEBI:15378"/>
        <dbReference type="ChEBI" id="CHEBI:57783"/>
        <dbReference type="ChEBI" id="CHEBI:58349"/>
        <dbReference type="ChEBI" id="CHEBI:65315"/>
        <dbReference type="ChEBI" id="CHEBI:74443"/>
        <dbReference type="EC" id="1.3.1.89"/>
    </reaction>
    <physiologicalReaction direction="right-to-left" evidence="12">
        <dbReference type="Rhea" id="RHEA:53362"/>
    </physiologicalReaction>
</comment>
<dbReference type="GO" id="GO:0003723">
    <property type="term" value="F:RNA binding"/>
    <property type="evidence" value="ECO:0007669"/>
    <property type="project" value="TreeGrafter"/>
</dbReference>
<evidence type="ECO:0000256" key="12">
    <source>
        <dbReference type="ARBA" id="ARBA00049513"/>
    </source>
</evidence>
<reference evidence="15 16" key="1">
    <citation type="submission" date="2011-10" db="EMBL/GenBank/DDBJ databases">
        <authorList>
            <person name="Genoscope - CEA"/>
        </authorList>
    </citation>
    <scope>NUCLEOTIDE SEQUENCE [LARGE SCALE GENOMIC DNA]</scope>
    <source>
        <strain evidence="15 16">RCC 1105</strain>
    </source>
</reference>
<feature type="region of interest" description="Disordered" evidence="13">
    <location>
        <begin position="27"/>
        <end position="78"/>
    </location>
</feature>
<dbReference type="InterPro" id="IPR013785">
    <property type="entry name" value="Aldolase_TIM"/>
</dbReference>
<sequence length="658" mass="74498">MSSKDVLERKRIESLVKEGFLPIRAQFLRGPSSPEEENVDGPKKPLEGGKEGGKATVLQSNKNGLRQGTKSQKQRKREKYLSMRNDLCHFVAVGKECTFQSTGSCERAHDAEKYLEARKDSWFGGGNLPDGRCFLGGDEDEKDVKCPYEKKIKDVRCPFGVRCYFSDRHENNAKESKTLLEWRRSEGSEEFNAMEDWLQKKLRESTYLLPRSTKYLEMVGNDLLCVSKAKKRKITAINRNNKDDDANENENEEKTVKKNAIDFNKKLVLAPLTTVGHAPFRRMCVKFGADVTISEMAMASNLLAGDRREWALVRRHACESSATNKFGVQICGGYPDLVSRCVELIENEVQCDFIDINMGCPIDGVCAKGAGSTLLTQLKTGKLEKIIDAASSSLRKIPLTIKIRMGYHDRKQQWNAHDIVNRCCSAPSSTSRDSLNAGWLGKVAAVTLHGRTRAQRYSRLADWEYIDECGKIAQTVSNGVVPLIGNGDVYTYEDYNAHVDSGNVATCMIGRGAIIKPWLFQEIKEQRHIDVSSSERLEYFAEFCNYGFEHWGSDSIGVEKTRTFLCEWMSYTHRYVPVGLLEHASVQKMHLRPQRYFGRNDMETLLASDKVEDWIKVSEMFLGKPKDDWTFVPKHKSNSYAAMNSHSITSWEEVDAQG</sequence>
<evidence type="ECO:0000256" key="9">
    <source>
        <dbReference type="ARBA" id="ARBA00048266"/>
    </source>
</evidence>
<evidence type="ECO:0000313" key="15">
    <source>
        <dbReference type="EMBL" id="CCO18467.1"/>
    </source>
</evidence>
<comment type="catalytic activity">
    <reaction evidence="11">
        <text>a 5,6-dihydrouridine in mRNA + NADP(+) = a uridine in mRNA + NADPH + H(+)</text>
        <dbReference type="Rhea" id="RHEA:69855"/>
        <dbReference type="Rhea" id="RHEA-COMP:14658"/>
        <dbReference type="Rhea" id="RHEA-COMP:17789"/>
        <dbReference type="ChEBI" id="CHEBI:15378"/>
        <dbReference type="ChEBI" id="CHEBI:57783"/>
        <dbReference type="ChEBI" id="CHEBI:58349"/>
        <dbReference type="ChEBI" id="CHEBI:65315"/>
        <dbReference type="ChEBI" id="CHEBI:74443"/>
    </reaction>
    <physiologicalReaction direction="right-to-left" evidence="11">
        <dbReference type="Rhea" id="RHEA:69857"/>
    </physiologicalReaction>
</comment>
<dbReference type="AlphaFoldDB" id="K8EJU8"/>
<evidence type="ECO:0000256" key="2">
    <source>
        <dbReference type="ARBA" id="ARBA00005451"/>
    </source>
</evidence>
<keyword evidence="7" id="KW-0521">NADP</keyword>
<dbReference type="PANTHER" id="PTHR45846">
    <property type="entry name" value="TRNA-DIHYDROURIDINE(47) SYNTHASE [NAD(P)(+)]-LIKE"/>
    <property type="match status" value="1"/>
</dbReference>
<evidence type="ECO:0000313" key="16">
    <source>
        <dbReference type="Proteomes" id="UP000198341"/>
    </source>
</evidence>
<dbReference type="InterPro" id="IPR018517">
    <property type="entry name" value="tRNA_hU_synthase_CS"/>
</dbReference>